<dbReference type="PANTHER" id="PTHR18881">
    <property type="entry name" value="POLYAMINE-MODULATED FACTOR 1-BINDING PROTEIN 1-RELATED"/>
    <property type="match status" value="1"/>
</dbReference>
<reference evidence="3" key="2">
    <citation type="submission" date="2025-08" db="UniProtKB">
        <authorList>
            <consortium name="Ensembl"/>
        </authorList>
    </citation>
    <scope>IDENTIFICATION</scope>
</reference>
<evidence type="ECO:0000313" key="4">
    <source>
        <dbReference type="Proteomes" id="UP000018468"/>
    </source>
</evidence>
<organism evidence="3 4">
    <name type="scientific">Lepisosteus oculatus</name>
    <name type="common">Spotted gar</name>
    <dbReference type="NCBI Taxonomy" id="7918"/>
    <lineage>
        <taxon>Eukaryota</taxon>
        <taxon>Metazoa</taxon>
        <taxon>Chordata</taxon>
        <taxon>Craniata</taxon>
        <taxon>Vertebrata</taxon>
        <taxon>Euteleostomi</taxon>
        <taxon>Actinopterygii</taxon>
        <taxon>Neopterygii</taxon>
        <taxon>Holostei</taxon>
        <taxon>Semionotiformes</taxon>
        <taxon>Lepisosteidae</taxon>
        <taxon>Lepisosteus</taxon>
    </lineage>
</organism>
<feature type="compositionally biased region" description="Basic and acidic residues" evidence="2">
    <location>
        <begin position="458"/>
        <end position="467"/>
    </location>
</feature>
<feature type="compositionally biased region" description="Polar residues" evidence="2">
    <location>
        <begin position="1"/>
        <end position="15"/>
    </location>
</feature>
<dbReference type="Proteomes" id="UP000018468">
    <property type="component" value="Linkage group LG9"/>
</dbReference>
<evidence type="ECO:0000256" key="1">
    <source>
        <dbReference type="SAM" id="Coils"/>
    </source>
</evidence>
<dbReference type="GO" id="GO:0120212">
    <property type="term" value="C:sperm head-tail coupling apparatus"/>
    <property type="evidence" value="ECO:0000318"/>
    <property type="project" value="GO_Central"/>
</dbReference>
<dbReference type="AlphaFoldDB" id="W5N7L2"/>
<dbReference type="EMBL" id="AHAT01033565">
    <property type="status" value="NOT_ANNOTATED_CDS"/>
    <property type="molecule type" value="Genomic_DNA"/>
</dbReference>
<reference evidence="3" key="3">
    <citation type="submission" date="2025-09" db="UniProtKB">
        <authorList>
            <consortium name="Ensembl"/>
        </authorList>
    </citation>
    <scope>IDENTIFICATION</scope>
</reference>
<dbReference type="PANTHER" id="PTHR18881:SF2">
    <property type="entry name" value="POLYAMINE-MODULATED FACTOR 1-BINDING PROTEIN 1"/>
    <property type="match status" value="1"/>
</dbReference>
<dbReference type="EMBL" id="AHAT01033567">
    <property type="status" value="NOT_ANNOTATED_CDS"/>
    <property type="molecule type" value="Genomic_DNA"/>
</dbReference>
<dbReference type="EMBL" id="AHAT01033566">
    <property type="status" value="NOT_ANNOTATED_CDS"/>
    <property type="molecule type" value="Genomic_DNA"/>
</dbReference>
<dbReference type="InterPro" id="IPR037391">
    <property type="entry name" value="PMF1-bd"/>
</dbReference>
<feature type="coiled-coil region" evidence="1">
    <location>
        <begin position="288"/>
        <end position="329"/>
    </location>
</feature>
<dbReference type="HOGENOM" id="CLU_295590_0_0_1"/>
<dbReference type="OMA" id="YEDCLQD"/>
<dbReference type="InParanoid" id="W5N7L2"/>
<dbReference type="EMBL" id="AHAT01033564">
    <property type="status" value="NOT_ANNOTATED_CDS"/>
    <property type="molecule type" value="Genomic_DNA"/>
</dbReference>
<sequence length="1023" mass="116159">MARIGSSQLNLQGPGSSVDRPGAALSKPGHSAAAPPAPAGAGGDGGVCSGPITRNTRLLLQEFKGLYEDKLRRLESEHRGGSREDALRMKVRILHSYVNDLSDQNQVLVQTVEDLEKEANDKVALLEARIQAADRLVKGVLVEKEGLEELVQSLREENLDMKLDVDSLVGAVQQARGAQKLEFSSLTLRTVPTEQIVGPAGHLVSIPKQEDMIMMAHVEDLKSQLKAKDRTIRSLQEEIKKGLLMNAKGVDEASERDGAFSVLQNKLQTLHQLQLENVAQIAEKDILITRLQTELQLAQQGATDTQNELSSQRKKVKELQEVTGQLKEEMVAKDAQTSSLVKSSRNLEDKTVMLTEELQKRGEELQRQQTEILLLQEKKDGLLAERQAQEHRMLQIQETQKHKEREALQVVAQMEQLQTELEASRNLYKQATCQLGDTKQELEGVKAELEEARREMLAAEAEREARRRATQGGPGEGSGQRPPERDLGAKLIGEDLAGWKDKCTSAKEKISKLERVLSDHKDDLQDLQLKYRNALEDNGRLHARLEAQAVAAQREQDVLSSEISCTEGVIHQLKLQQFESDERQALAEEKICTLEKLLEQMRDKYQAALSDVQRQDQLILSLEKELERVGLSEKEAVLQVHEHEETIRHMRIDLTSLKATQDSLKRTVTMKECLNNELSQESSHMKEMLESLQNKLRSSEEQINTLVLEVGLLKSKLQEKTEKSQQLEDQILKQQEALSRASETLKDTRKAAGNKIHKKETKLGVLQKELLEAQNQYSECYKELLHRENLMQKLKEETVQLTDQIKEQSQDINKLNSEKKNLELELAVVMEKHRTAQQEVNIRDQAILQLKTDLKMVEEKYSGSQEELGLHESEVTRLNQKLKCLQREVRELWDKCSQQEDSLNQADKEKQHLQHELEMCKQQITNHMQTMEQMHCDLDAAKQSHCTDLERWNQKSLLLQQQLGVATEELQEMHGKVQEQKVLAQQLREELCNTQTLHQEALCKVSAISCGSFRIFLTSHATV</sequence>
<evidence type="ECO:0000313" key="3">
    <source>
        <dbReference type="Ensembl" id="ENSLOCP00000016621.1"/>
    </source>
</evidence>
<dbReference type="Ensembl" id="ENSLOCT00000016651.1">
    <property type="protein sequence ID" value="ENSLOCP00000016621.1"/>
    <property type="gene ID" value="ENSLOCG00000013478.1"/>
</dbReference>
<feature type="region of interest" description="Disordered" evidence="2">
    <location>
        <begin position="458"/>
        <end position="486"/>
    </location>
</feature>
<feature type="coiled-coil region" evidence="1">
    <location>
        <begin position="496"/>
        <end position="562"/>
    </location>
</feature>
<protein>
    <submittedName>
        <fullName evidence="3">Uncharacterized protein</fullName>
    </submittedName>
</protein>
<proteinExistence type="predicted"/>
<reference evidence="4" key="1">
    <citation type="submission" date="2011-12" db="EMBL/GenBank/DDBJ databases">
        <title>The Draft Genome of Lepisosteus oculatus.</title>
        <authorList>
            <consortium name="The Broad Institute Genome Assembly &amp; Analysis Group"/>
            <consortium name="Computational R&amp;D Group"/>
            <consortium name="and Sequencing Platform"/>
            <person name="Di Palma F."/>
            <person name="Alfoldi J."/>
            <person name="Johnson J."/>
            <person name="Berlin A."/>
            <person name="Gnerre S."/>
            <person name="Jaffe D."/>
            <person name="MacCallum I."/>
            <person name="Young S."/>
            <person name="Walker B.J."/>
            <person name="Lander E.S."/>
            <person name="Lindblad-Toh K."/>
        </authorList>
    </citation>
    <scope>NUCLEOTIDE SEQUENCE [LARGE SCALE GENOMIC DNA]</scope>
</reference>
<dbReference type="STRING" id="7918.ENSLOCP00000016621"/>
<dbReference type="GO" id="GO:0007283">
    <property type="term" value="P:spermatogenesis"/>
    <property type="evidence" value="ECO:0000318"/>
    <property type="project" value="GO_Central"/>
</dbReference>
<keyword evidence="1" id="KW-0175">Coiled coil</keyword>
<name>W5N7L2_LEPOC</name>
<feature type="region of interest" description="Disordered" evidence="2">
    <location>
        <begin position="1"/>
        <end position="48"/>
    </location>
</feature>
<evidence type="ECO:0000256" key="2">
    <source>
        <dbReference type="SAM" id="MobiDB-lite"/>
    </source>
</evidence>
<feature type="coiled-coil region" evidence="1">
    <location>
        <begin position="675"/>
        <end position="923"/>
    </location>
</feature>
<dbReference type="EMBL" id="AHAT01033563">
    <property type="status" value="NOT_ANNOTATED_CDS"/>
    <property type="molecule type" value="Genomic_DNA"/>
</dbReference>
<dbReference type="Bgee" id="ENSLOCG00000013478">
    <property type="expression patterns" value="Expressed in testis and 7 other cell types or tissues"/>
</dbReference>
<keyword evidence="4" id="KW-1185">Reference proteome</keyword>
<accession>W5N7L2</accession>
<dbReference type="GeneTree" id="ENSGT00670000099350"/>
<feature type="coiled-coil region" evidence="1">
    <location>
        <begin position="98"/>
        <end position="164"/>
    </location>
</feature>
<dbReference type="eggNOG" id="ENOG502S26E">
    <property type="taxonomic scope" value="Eukaryota"/>
</dbReference>